<dbReference type="Proteomes" id="UP001172386">
    <property type="component" value="Unassembled WGS sequence"/>
</dbReference>
<accession>A0ACC3A2L4</accession>
<reference evidence="1" key="1">
    <citation type="submission" date="2022-10" db="EMBL/GenBank/DDBJ databases">
        <title>Culturing micro-colonial fungi from biological soil crusts in the Mojave desert and describing Neophaeococcomyces mojavensis, and introducing the new genera and species Taxawa tesnikishii.</title>
        <authorList>
            <person name="Kurbessoian T."/>
            <person name="Stajich J.E."/>
        </authorList>
    </citation>
    <scope>NUCLEOTIDE SEQUENCE</scope>
    <source>
        <strain evidence="1">JES_112</strain>
    </source>
</reference>
<comment type="caution">
    <text evidence="1">The sequence shown here is derived from an EMBL/GenBank/DDBJ whole genome shotgun (WGS) entry which is preliminary data.</text>
</comment>
<name>A0ACC3A2L4_9EURO</name>
<protein>
    <submittedName>
        <fullName evidence="1">Uncharacterized protein</fullName>
    </submittedName>
</protein>
<organism evidence="1 2">
    <name type="scientific">Neophaeococcomyces mojaviensis</name>
    <dbReference type="NCBI Taxonomy" id="3383035"/>
    <lineage>
        <taxon>Eukaryota</taxon>
        <taxon>Fungi</taxon>
        <taxon>Dikarya</taxon>
        <taxon>Ascomycota</taxon>
        <taxon>Pezizomycotina</taxon>
        <taxon>Eurotiomycetes</taxon>
        <taxon>Chaetothyriomycetidae</taxon>
        <taxon>Chaetothyriales</taxon>
        <taxon>Chaetothyriales incertae sedis</taxon>
        <taxon>Neophaeococcomyces</taxon>
    </lineage>
</organism>
<evidence type="ECO:0000313" key="1">
    <source>
        <dbReference type="EMBL" id="KAJ9654380.1"/>
    </source>
</evidence>
<sequence length="826" mass="91647">MGFWPFGGGKKQRATEPGRQTPEKAPEGEPSETMGRLEKAGTDLGGDPKSTTKKDRGIRRLSKARTSSTEQAPRSQTDPVAAPDSRRQSRNAQQLQEKPLYQHNPTSQSSFGPENFTVVRQPPTLYARRPDYDPNVARRKPSKRKAEDSAREREVRAMSSSPIPIPPRQTSFYNSGPLQRETKQIHGGLNRKLHRPTSQVSLPLPEPIPGIDDLSHQHSFKVGMFAALSPRPTIKYDANPRTPRGKQPQRPNPLTRPPIFEEEGADKKRIDELADDLDAGGLRELMERDKRRRERKKEQDRLKLQRKLQKRAERQREEEAARQARTEEYVSQSASRVGLGIEPSKSEAIEADEGEAGPSGTRRTQEQNPFDDPKIPAPTSSVAIRNPFEDEKDIDVMRYESSDHEHEPIIPARSPLRKIQTGVVTTSGKPSQAALSPPVSPVPRAEDRQSMSQGSLLNREVTTDIPENASQGRASDHSSQRLSSWTTFFKRGTRRKLSSSFQGRSTPSEFSNTSRESFAARKQPPPAVTPRTFRRADSATPQRTMSKFREDLPELPISPPDSRLQSPEATIPSQSGLSRAIAAANPSGAKAVEPEASVLSPSSFVPPRMKTEQEASMEFDAASGVRPEMTLSQSLASVDSEGSWLSGKPLNRLSRPSQQLKPSRSSLTRPMPAALDSGVDTSPPADDSMEKEHDVRRESAQPEKGDETWHAGVGRQPTLVRQASRAKSKEGLLNEYAARDRHDSNPDSDEEGRDTGEEEIEAPEPTVMRARSVEYKSHARHISGGSARLLDIRRRSSVHSNVSLDKQRRSASQDQLSKQPPPPPQS</sequence>
<evidence type="ECO:0000313" key="2">
    <source>
        <dbReference type="Proteomes" id="UP001172386"/>
    </source>
</evidence>
<proteinExistence type="predicted"/>
<dbReference type="EMBL" id="JAPDRQ010000122">
    <property type="protein sequence ID" value="KAJ9654380.1"/>
    <property type="molecule type" value="Genomic_DNA"/>
</dbReference>
<gene>
    <name evidence="1" type="ORF">H2198_006542</name>
</gene>
<keyword evidence="2" id="KW-1185">Reference proteome</keyword>